<accession>A0A5N5EBN9</accession>
<name>A0A5N5EBN9_RHOER</name>
<dbReference type="AlphaFoldDB" id="A0A5N5EBN9"/>
<evidence type="ECO:0000313" key="2">
    <source>
        <dbReference type="Proteomes" id="UP000325576"/>
    </source>
</evidence>
<protein>
    <submittedName>
        <fullName evidence="1">Uncharacterized protein</fullName>
    </submittedName>
</protein>
<dbReference type="Proteomes" id="UP000325576">
    <property type="component" value="Unassembled WGS sequence"/>
</dbReference>
<evidence type="ECO:0000313" key="1">
    <source>
        <dbReference type="EMBL" id="KAB2586720.1"/>
    </source>
</evidence>
<feature type="non-terminal residue" evidence="1">
    <location>
        <position position="1"/>
    </location>
</feature>
<dbReference type="EMBL" id="MRBO01000138">
    <property type="protein sequence ID" value="KAB2586720.1"/>
    <property type="molecule type" value="Genomic_DNA"/>
</dbReference>
<comment type="caution">
    <text evidence="1">The sequence shown here is derived from an EMBL/GenBank/DDBJ whole genome shotgun (WGS) entry which is preliminary data.</text>
</comment>
<organism evidence="1 2">
    <name type="scientific">Rhodococcus erythropolis</name>
    <name type="common">Arthrobacter picolinophilus</name>
    <dbReference type="NCBI Taxonomy" id="1833"/>
    <lineage>
        <taxon>Bacteria</taxon>
        <taxon>Bacillati</taxon>
        <taxon>Actinomycetota</taxon>
        <taxon>Actinomycetes</taxon>
        <taxon>Mycobacteriales</taxon>
        <taxon>Nocardiaceae</taxon>
        <taxon>Rhodococcus</taxon>
        <taxon>Rhodococcus erythropolis group</taxon>
    </lineage>
</organism>
<proteinExistence type="predicted"/>
<reference evidence="1 2" key="1">
    <citation type="journal article" date="2017" name="Poromechanics V (2013)">
        <title>Genomic Characterization of the Arsenic-Tolerant Actinobacterium, &lt;i&gt;Rhodococcus erythropolis&lt;/i&gt; S43.</title>
        <authorList>
            <person name="Retamal-Morales G."/>
            <person name="Mehnert M."/>
            <person name="Schwabe R."/>
            <person name="Tischler D."/>
            <person name="Schloemann M."/>
            <person name="Levican G.J."/>
        </authorList>
    </citation>
    <scope>NUCLEOTIDE SEQUENCE [LARGE SCALE GENOMIC DNA]</scope>
    <source>
        <strain evidence="1 2">S43</strain>
    </source>
</reference>
<sequence length="60" mass="6715">QIIDQLLDDAFSHLALLGFEQLIYSVEFSVSEPAGDAAQLAGLTYQKRPTTRVRRDAKCF</sequence>
<gene>
    <name evidence="1" type="ORF">BS297_03790</name>
</gene>